<feature type="transmembrane region" description="Helical" evidence="1">
    <location>
        <begin position="35"/>
        <end position="54"/>
    </location>
</feature>
<keyword evidence="1" id="KW-0472">Membrane</keyword>
<reference evidence="2" key="1">
    <citation type="submission" date="2019-08" db="EMBL/GenBank/DDBJ databases">
        <authorList>
            <person name="Kucharzyk K."/>
            <person name="Murdoch R.W."/>
            <person name="Higgins S."/>
            <person name="Loffler F."/>
        </authorList>
    </citation>
    <scope>NUCLEOTIDE SEQUENCE</scope>
</reference>
<dbReference type="AlphaFoldDB" id="A0A645AT15"/>
<keyword evidence="1" id="KW-1133">Transmembrane helix</keyword>
<feature type="transmembrane region" description="Helical" evidence="1">
    <location>
        <begin position="101"/>
        <end position="129"/>
    </location>
</feature>
<protein>
    <submittedName>
        <fullName evidence="2">Uncharacterized protein</fullName>
    </submittedName>
</protein>
<dbReference type="GO" id="GO:0015128">
    <property type="term" value="F:gluconate transmembrane transporter activity"/>
    <property type="evidence" value="ECO:0007669"/>
    <property type="project" value="InterPro"/>
</dbReference>
<organism evidence="2">
    <name type="scientific">bioreactor metagenome</name>
    <dbReference type="NCBI Taxonomy" id="1076179"/>
    <lineage>
        <taxon>unclassified sequences</taxon>
        <taxon>metagenomes</taxon>
        <taxon>ecological metagenomes</taxon>
    </lineage>
</organism>
<keyword evidence="1" id="KW-0812">Transmembrane</keyword>
<accession>A0A645AT15</accession>
<evidence type="ECO:0000256" key="1">
    <source>
        <dbReference type="SAM" id="Phobius"/>
    </source>
</evidence>
<comment type="caution">
    <text evidence="2">The sequence shown here is derived from an EMBL/GenBank/DDBJ whole genome shotgun (WGS) entry which is preliminary data.</text>
</comment>
<feature type="transmembrane region" description="Helical" evidence="1">
    <location>
        <begin position="263"/>
        <end position="285"/>
    </location>
</feature>
<gene>
    <name evidence="2" type="ORF">SDC9_102258</name>
</gene>
<sequence length="289" mass="30931">MLCFSALTLACVTPGSTMMHNLIPAYFFGLPLYHGFIIGITCMVFMLVIGQMALNRLIRKAQANGEHFVPKSGDFTEKKEGEEEHLPPLWRVVIPMICYPLLINISPLFIFFNQLIALLIGAVLLWGYYSIDDLLKGFRTTIPTGLGIIFAQSAVMGFGSILASAPSFAAIATAITKIPGPVYVQVAISTTTAAAMCGSASGGINIMLPIMGKAWAASGASLSGIARTCGLSSLVFDSMPYNGAINAMVNGCGETLKSAYHPIFWMTVIIPFCGTVLMVLLYTILPMLP</sequence>
<dbReference type="PANTHER" id="PTHR30354">
    <property type="entry name" value="GNT FAMILY GLUCONATE TRANSPORTER"/>
    <property type="match status" value="1"/>
</dbReference>
<proteinExistence type="predicted"/>
<dbReference type="InterPro" id="IPR003474">
    <property type="entry name" value="Glcn_transporter"/>
</dbReference>
<feature type="transmembrane region" description="Helical" evidence="1">
    <location>
        <begin position="182"/>
        <end position="208"/>
    </location>
</feature>
<evidence type="ECO:0000313" key="2">
    <source>
        <dbReference type="EMBL" id="MPM55461.1"/>
    </source>
</evidence>
<name>A0A645AT15_9ZZZZ</name>
<dbReference type="PANTHER" id="PTHR30354:SF7">
    <property type="entry name" value="BLL7963 PROTEIN"/>
    <property type="match status" value="1"/>
</dbReference>
<feature type="transmembrane region" description="Helical" evidence="1">
    <location>
        <begin position="149"/>
        <end position="175"/>
    </location>
</feature>
<dbReference type="EMBL" id="VSSQ01015282">
    <property type="protein sequence ID" value="MPM55461.1"/>
    <property type="molecule type" value="Genomic_DNA"/>
</dbReference>
<dbReference type="GO" id="GO:0005886">
    <property type="term" value="C:plasma membrane"/>
    <property type="evidence" value="ECO:0007669"/>
    <property type="project" value="TreeGrafter"/>
</dbReference>